<protein>
    <submittedName>
        <fullName evidence="2">Uncharacterized protein</fullName>
    </submittedName>
</protein>
<dbReference type="PROSITE" id="PS51257">
    <property type="entry name" value="PROKAR_LIPOPROTEIN"/>
    <property type="match status" value="1"/>
</dbReference>
<feature type="signal peptide" evidence="1">
    <location>
        <begin position="1"/>
        <end position="19"/>
    </location>
</feature>
<feature type="chain" id="PRO_5026920743" evidence="1">
    <location>
        <begin position="20"/>
        <end position="335"/>
    </location>
</feature>
<dbReference type="Proteomes" id="UP000500938">
    <property type="component" value="Chromosome"/>
</dbReference>
<name>A0A6M4IKK9_9BACT</name>
<dbReference type="KEGG" id="ggr:HKW67_02110"/>
<keyword evidence="3" id="KW-1185">Reference proteome</keyword>
<keyword evidence="1" id="KW-0732">Signal</keyword>
<organism evidence="2 3">
    <name type="scientific">Gemmatimonas groenlandica</name>
    <dbReference type="NCBI Taxonomy" id="2732249"/>
    <lineage>
        <taxon>Bacteria</taxon>
        <taxon>Pseudomonadati</taxon>
        <taxon>Gemmatimonadota</taxon>
        <taxon>Gemmatimonadia</taxon>
        <taxon>Gemmatimonadales</taxon>
        <taxon>Gemmatimonadaceae</taxon>
        <taxon>Gemmatimonas</taxon>
    </lineage>
</organism>
<evidence type="ECO:0000313" key="3">
    <source>
        <dbReference type="Proteomes" id="UP000500938"/>
    </source>
</evidence>
<dbReference type="AlphaFoldDB" id="A0A6M4IKK9"/>
<evidence type="ECO:0000313" key="2">
    <source>
        <dbReference type="EMBL" id="QJR34399.1"/>
    </source>
</evidence>
<dbReference type="EMBL" id="CP053085">
    <property type="protein sequence ID" value="QJR34399.1"/>
    <property type="molecule type" value="Genomic_DNA"/>
</dbReference>
<dbReference type="RefSeq" id="WP_171223825.1">
    <property type="nucleotide sequence ID" value="NZ_CP053085.1"/>
</dbReference>
<gene>
    <name evidence="2" type="ORF">HKW67_02110</name>
</gene>
<accession>A0A6M4IKK9</accession>
<reference evidence="2 3" key="1">
    <citation type="submission" date="2020-05" db="EMBL/GenBank/DDBJ databases">
        <title>Complete genome sequence of Gemmatimonas greenlandica TET16.</title>
        <authorList>
            <person name="Zeng Y."/>
        </authorList>
    </citation>
    <scope>NUCLEOTIDE SEQUENCE [LARGE SCALE GENOMIC DNA]</scope>
    <source>
        <strain evidence="2 3">TET16</strain>
    </source>
</reference>
<sequence>MKAWLPFLLSAAVFTSACSDDDIVNPSNTLGVSLGQTASAVVVGGNTTVPITLTRGGGFSGSVNLSAENLPTGVTATFTPATVDGASTSSVLTLTAASTAAAATSTITVRATGNNVTAGTATLPLTVSSNGLTLSASATTAMAAQGAATTIPVVINRIGTFTGDVTLSAENLPTGVTAAFSPATITGTNRVTTLTLTAASTATAGLSTITIRGAGTGVGAQTQTIAFTVSPSATAGFGLSMSPAALSVQAGQSVASAITIARQNVFAGSVQLAAASVPTGMTVTFTPNPAPGTSVAVTVATTSATAAGVYVIPITGTSTGAANYVSTLTVIVSAP</sequence>
<proteinExistence type="predicted"/>
<evidence type="ECO:0000256" key="1">
    <source>
        <dbReference type="SAM" id="SignalP"/>
    </source>
</evidence>